<dbReference type="OrthoDB" id="6419576at2759"/>
<dbReference type="InterPro" id="IPR020234">
    <property type="entry name" value="Mite_allergen_group-7"/>
</dbReference>
<comment type="caution">
    <text evidence="1">The sequence shown here is derived from an EMBL/GenBank/DDBJ whole genome shotgun (WGS) entry which is preliminary data.</text>
</comment>
<dbReference type="InterPro" id="IPR038602">
    <property type="entry name" value="Mite_allergen_7_sf"/>
</dbReference>
<dbReference type="Pfam" id="PF16984">
    <property type="entry name" value="Grp7_allergen"/>
    <property type="match status" value="1"/>
</dbReference>
<evidence type="ECO:0000313" key="2">
    <source>
        <dbReference type="Proteomes" id="UP000653454"/>
    </source>
</evidence>
<name>A0A8S4DUY9_PLUXY</name>
<organism evidence="1 2">
    <name type="scientific">Plutella xylostella</name>
    <name type="common">Diamondback moth</name>
    <name type="synonym">Plutella maculipennis</name>
    <dbReference type="NCBI Taxonomy" id="51655"/>
    <lineage>
        <taxon>Eukaryota</taxon>
        <taxon>Metazoa</taxon>
        <taxon>Ecdysozoa</taxon>
        <taxon>Arthropoda</taxon>
        <taxon>Hexapoda</taxon>
        <taxon>Insecta</taxon>
        <taxon>Pterygota</taxon>
        <taxon>Neoptera</taxon>
        <taxon>Endopterygota</taxon>
        <taxon>Lepidoptera</taxon>
        <taxon>Glossata</taxon>
        <taxon>Ditrysia</taxon>
        <taxon>Yponomeutoidea</taxon>
        <taxon>Plutellidae</taxon>
        <taxon>Plutella</taxon>
    </lineage>
</organism>
<evidence type="ECO:0000313" key="1">
    <source>
        <dbReference type="EMBL" id="CAG9104870.1"/>
    </source>
</evidence>
<dbReference type="AlphaFoldDB" id="A0A8S4DUY9"/>
<dbReference type="EMBL" id="CAJHNJ030000008">
    <property type="protein sequence ID" value="CAG9104870.1"/>
    <property type="molecule type" value="Genomic_DNA"/>
</dbReference>
<proteinExistence type="predicted"/>
<gene>
    <name evidence="1" type="ORF">PLXY2_LOCUS3350</name>
</gene>
<sequence length="244" mass="27219">MNNKYTALLLACLVVAGEASAVSRLQAPEQLEGKSAWELQADVNDYVDATISGLIPLMQAHGLDPMSLPDVVEGFSVRPLLVTYSAWLKITQGSMTGLVNVERSGDQLVKYFAKMLRVRVQLQFRNTQFNYNYLVKVMNIGPTGGIRATLSRFVVVADILIDFNNDEVQLQEFSMTDIGRLRIRFTGNVLTDWLLTPVTNVFLMIFDTIIIKVVESNIRSAVQDFIIVINSEIRNAVSSLEAIQ</sequence>
<dbReference type="Gene3D" id="3.15.10.50">
    <property type="match status" value="1"/>
</dbReference>
<reference evidence="1" key="1">
    <citation type="submission" date="2020-11" db="EMBL/GenBank/DDBJ databases">
        <authorList>
            <person name="Whiteford S."/>
        </authorList>
    </citation>
    <scope>NUCLEOTIDE SEQUENCE</scope>
</reference>
<accession>A0A8S4DUY9</accession>
<protein>
    <submittedName>
        <fullName evidence="1">(diamondback moth) hypothetical protein</fullName>
    </submittedName>
</protein>
<keyword evidence="2" id="KW-1185">Reference proteome</keyword>
<dbReference type="Proteomes" id="UP000653454">
    <property type="component" value="Unassembled WGS sequence"/>
</dbReference>